<comment type="caution">
    <text evidence="1">The sequence shown here is derived from an EMBL/GenBank/DDBJ whole genome shotgun (WGS) entry which is preliminary data.</text>
</comment>
<dbReference type="Proteomes" id="UP000265566">
    <property type="component" value="Chromosome 4"/>
</dbReference>
<proteinExistence type="predicted"/>
<name>A0A396IBK4_MEDTR</name>
<evidence type="ECO:0000313" key="1">
    <source>
        <dbReference type="EMBL" id="RHN62133.1"/>
    </source>
</evidence>
<dbReference type="AlphaFoldDB" id="A0A396IBK4"/>
<organism evidence="1 2">
    <name type="scientific">Medicago truncatula</name>
    <name type="common">Barrel medic</name>
    <name type="synonym">Medicago tribuloides</name>
    <dbReference type="NCBI Taxonomy" id="3880"/>
    <lineage>
        <taxon>Eukaryota</taxon>
        <taxon>Viridiplantae</taxon>
        <taxon>Streptophyta</taxon>
        <taxon>Embryophyta</taxon>
        <taxon>Tracheophyta</taxon>
        <taxon>Spermatophyta</taxon>
        <taxon>Magnoliopsida</taxon>
        <taxon>eudicotyledons</taxon>
        <taxon>Gunneridae</taxon>
        <taxon>Pentapetalae</taxon>
        <taxon>rosids</taxon>
        <taxon>fabids</taxon>
        <taxon>Fabales</taxon>
        <taxon>Fabaceae</taxon>
        <taxon>Papilionoideae</taxon>
        <taxon>50 kb inversion clade</taxon>
        <taxon>NPAAA clade</taxon>
        <taxon>Hologalegina</taxon>
        <taxon>IRL clade</taxon>
        <taxon>Trifolieae</taxon>
        <taxon>Medicago</taxon>
    </lineage>
</organism>
<gene>
    <name evidence="1" type="ORF">MtrunA17_Chr4g0044081</name>
</gene>
<accession>A0A396IBK4</accession>
<dbReference type="Gramene" id="rna24669">
    <property type="protein sequence ID" value="RHN62133.1"/>
    <property type="gene ID" value="gene24669"/>
</dbReference>
<dbReference type="EMBL" id="PSQE01000004">
    <property type="protein sequence ID" value="RHN62133.1"/>
    <property type="molecule type" value="Genomic_DNA"/>
</dbReference>
<evidence type="ECO:0000313" key="2">
    <source>
        <dbReference type="Proteomes" id="UP000265566"/>
    </source>
</evidence>
<reference evidence="2" key="1">
    <citation type="journal article" date="2018" name="Nat. Plants">
        <title>Whole-genome landscape of Medicago truncatula symbiotic genes.</title>
        <authorList>
            <person name="Pecrix Y."/>
            <person name="Staton S.E."/>
            <person name="Sallet E."/>
            <person name="Lelandais-Briere C."/>
            <person name="Moreau S."/>
            <person name="Carrere S."/>
            <person name="Blein T."/>
            <person name="Jardinaud M.F."/>
            <person name="Latrasse D."/>
            <person name="Zouine M."/>
            <person name="Zahm M."/>
            <person name="Kreplak J."/>
            <person name="Mayjonade B."/>
            <person name="Satge C."/>
            <person name="Perez M."/>
            <person name="Cauet S."/>
            <person name="Marande W."/>
            <person name="Chantry-Darmon C."/>
            <person name="Lopez-Roques C."/>
            <person name="Bouchez O."/>
            <person name="Berard A."/>
            <person name="Debelle F."/>
            <person name="Munos S."/>
            <person name="Bendahmane A."/>
            <person name="Berges H."/>
            <person name="Niebel A."/>
            <person name="Buitink J."/>
            <person name="Frugier F."/>
            <person name="Benhamed M."/>
            <person name="Crespi M."/>
            <person name="Gouzy J."/>
            <person name="Gamas P."/>
        </authorList>
    </citation>
    <scope>NUCLEOTIDE SEQUENCE [LARGE SCALE GENOMIC DNA]</scope>
    <source>
        <strain evidence="2">cv. Jemalong A17</strain>
    </source>
</reference>
<sequence>MFGVDKHRKYEPDPLKMTSIAELETGEKNVVETLARVMERKEQLLNNNLSSYDPSAIQVIKETIFKLISDNQFHPYIT</sequence>
<protein>
    <submittedName>
        <fullName evidence="1">Uncharacterized protein</fullName>
    </submittedName>
</protein>